<evidence type="ECO:0000313" key="3">
    <source>
        <dbReference type="Proteomes" id="UP001341840"/>
    </source>
</evidence>
<sequence length="130" mass="15141">MLPPPEPKPTRTRRHPRGILPATLARQPNSLRLMVPHHAPLLLQRQPHPLRPQDKSPLVNRHKRRRHSPPPQHLEPSDPKQRQSHSLMAKLRFPHNYPRSGPELHNRHVANVAKRFVLVAVRQRLHGALR</sequence>
<organism evidence="2 3">
    <name type="scientific">Stylosanthes scabra</name>
    <dbReference type="NCBI Taxonomy" id="79078"/>
    <lineage>
        <taxon>Eukaryota</taxon>
        <taxon>Viridiplantae</taxon>
        <taxon>Streptophyta</taxon>
        <taxon>Embryophyta</taxon>
        <taxon>Tracheophyta</taxon>
        <taxon>Spermatophyta</taxon>
        <taxon>Magnoliopsida</taxon>
        <taxon>eudicotyledons</taxon>
        <taxon>Gunneridae</taxon>
        <taxon>Pentapetalae</taxon>
        <taxon>rosids</taxon>
        <taxon>fabids</taxon>
        <taxon>Fabales</taxon>
        <taxon>Fabaceae</taxon>
        <taxon>Papilionoideae</taxon>
        <taxon>50 kb inversion clade</taxon>
        <taxon>dalbergioids sensu lato</taxon>
        <taxon>Dalbergieae</taxon>
        <taxon>Pterocarpus clade</taxon>
        <taxon>Stylosanthes</taxon>
    </lineage>
</organism>
<keyword evidence="3" id="KW-1185">Reference proteome</keyword>
<dbReference type="EMBL" id="JASCZI010272513">
    <property type="protein sequence ID" value="MED6222545.1"/>
    <property type="molecule type" value="Genomic_DNA"/>
</dbReference>
<comment type="caution">
    <text evidence="2">The sequence shown here is derived from an EMBL/GenBank/DDBJ whole genome shotgun (WGS) entry which is preliminary data.</text>
</comment>
<reference evidence="2 3" key="1">
    <citation type="journal article" date="2023" name="Plants (Basel)">
        <title>Bridging the Gap: Combining Genomics and Transcriptomics Approaches to Understand Stylosanthes scabra, an Orphan Legume from the Brazilian Caatinga.</title>
        <authorList>
            <person name="Ferreira-Neto J.R.C."/>
            <person name="da Silva M.D."/>
            <person name="Binneck E."/>
            <person name="de Melo N.F."/>
            <person name="da Silva R.H."/>
            <person name="de Melo A.L.T.M."/>
            <person name="Pandolfi V."/>
            <person name="Bustamante F.O."/>
            <person name="Brasileiro-Vidal A.C."/>
            <person name="Benko-Iseppon A.M."/>
        </authorList>
    </citation>
    <scope>NUCLEOTIDE SEQUENCE [LARGE SCALE GENOMIC DNA]</scope>
    <source>
        <tissue evidence="2">Leaves</tissue>
    </source>
</reference>
<evidence type="ECO:0000256" key="1">
    <source>
        <dbReference type="SAM" id="MobiDB-lite"/>
    </source>
</evidence>
<protein>
    <submittedName>
        <fullName evidence="2">Uncharacterized protein</fullName>
    </submittedName>
</protein>
<evidence type="ECO:0000313" key="2">
    <source>
        <dbReference type="EMBL" id="MED6222545.1"/>
    </source>
</evidence>
<feature type="compositionally biased region" description="Low complexity" evidence="1">
    <location>
        <begin position="36"/>
        <end position="47"/>
    </location>
</feature>
<gene>
    <name evidence="2" type="ORF">PIB30_065474</name>
</gene>
<name>A0ABU6ZKQ7_9FABA</name>
<accession>A0ABU6ZKQ7</accession>
<proteinExistence type="predicted"/>
<feature type="region of interest" description="Disordered" evidence="1">
    <location>
        <begin position="1"/>
        <end position="87"/>
    </location>
</feature>
<dbReference type="Proteomes" id="UP001341840">
    <property type="component" value="Unassembled WGS sequence"/>
</dbReference>